<dbReference type="PANTHER" id="PTHR15571:SF2">
    <property type="entry name" value="GEM-ASSOCIATED PROTEIN 4"/>
    <property type="match status" value="1"/>
</dbReference>
<accession>A0ABM0GT25</accession>
<dbReference type="PANTHER" id="PTHR15571">
    <property type="entry name" value="GEM-ASSOCIATED PROTEIN 4"/>
    <property type="match status" value="1"/>
</dbReference>
<reference evidence="2" key="1">
    <citation type="submission" date="2025-08" db="UniProtKB">
        <authorList>
            <consortium name="RefSeq"/>
        </authorList>
    </citation>
    <scope>IDENTIFICATION</scope>
    <source>
        <tissue evidence="2">Testes</tissue>
    </source>
</reference>
<name>A0ABM0GT25_SACKO</name>
<evidence type="ECO:0000313" key="2">
    <source>
        <dbReference type="RefSeq" id="XP_002736755.1"/>
    </source>
</evidence>
<dbReference type="InterPro" id="IPR033265">
    <property type="entry name" value="GEMIN4"/>
</dbReference>
<dbReference type="RefSeq" id="XP_002736755.1">
    <property type="nucleotide sequence ID" value="XM_002736709.2"/>
</dbReference>
<evidence type="ECO:0000313" key="1">
    <source>
        <dbReference type="Proteomes" id="UP000694865"/>
    </source>
</evidence>
<keyword evidence="1" id="KW-1185">Reference proteome</keyword>
<organism evidence="1 2">
    <name type="scientific">Saccoglossus kowalevskii</name>
    <name type="common">Acorn worm</name>
    <dbReference type="NCBI Taxonomy" id="10224"/>
    <lineage>
        <taxon>Eukaryota</taxon>
        <taxon>Metazoa</taxon>
        <taxon>Hemichordata</taxon>
        <taxon>Enteropneusta</taxon>
        <taxon>Harrimaniidae</taxon>
        <taxon>Saccoglossus</taxon>
    </lineage>
</organism>
<dbReference type="GeneID" id="100372476"/>
<sequence length="501" mass="57947">MEFTEEFAVLQGSFMLIERSNVYCDAKSLSVDLELVSDAINDIVDGLSKPHDVSEQELWRLKIHSVMFVKWLENCHDTPLPKSDRNNQVDKKEWSKEDVNDFGNFQEKYFVNSVCVVPTIPTQFYTELLKTLGWSRYLFQCLMRVNCETAIVLIEHLFLYLSKEDSNTKFLVELLECVCNYCRSNSHVELLPTFLSQLLKAIQNRHPDMLKTNIFKILVKFLDDLTKHGVINDASSDEILQDCLARNAKQQSYSMERKKMSDDLPSFLKSQTLILEILISFLSENIFVDCEDSFTVLLSDGCQSMNPVIRSLVELFQRIETCGQFDKAVVTKIATLQTRIPCTLHPVCQSLNESAVIRDEVEILENKLTDVIWRIDERLTGYRAAMDWLLSCKELWFDTRWIQCVSNNLPSIATVRSVTMVIDILHNIDNKSSLFEHLKLVLLQCHASLPLSSQNILRDYLIDEYGLPTLYEKYSPDDFSQQLTTVFNKLVNVEENIDFMQ</sequence>
<protein>
    <submittedName>
        <fullName evidence="2">Uncharacterized protein LOC100372476</fullName>
    </submittedName>
</protein>
<proteinExistence type="predicted"/>
<gene>
    <name evidence="2" type="primary">LOC100372476</name>
</gene>
<feature type="non-terminal residue" evidence="2">
    <location>
        <position position="501"/>
    </location>
</feature>
<dbReference type="Proteomes" id="UP000694865">
    <property type="component" value="Unplaced"/>
</dbReference>